<dbReference type="PANTHER" id="PTHR35179:SF2">
    <property type="entry name" value="START DOMAIN-CONTAINING PROTEIN"/>
    <property type="match status" value="1"/>
</dbReference>
<evidence type="ECO:0008006" key="4">
    <source>
        <dbReference type="Google" id="ProtNLM"/>
    </source>
</evidence>
<feature type="region of interest" description="Disordered" evidence="1">
    <location>
        <begin position="1"/>
        <end position="25"/>
    </location>
</feature>
<feature type="compositionally biased region" description="Low complexity" evidence="1">
    <location>
        <begin position="1"/>
        <end position="12"/>
    </location>
</feature>
<protein>
    <recommendedName>
        <fullName evidence="4">Geranylgeranyl pyrophosphate synthetase</fullName>
    </recommendedName>
</protein>
<evidence type="ECO:0000313" key="2">
    <source>
        <dbReference type="EMBL" id="OCH92808.1"/>
    </source>
</evidence>
<reference evidence="2 3" key="1">
    <citation type="submission" date="2016-07" db="EMBL/GenBank/DDBJ databases">
        <title>Draft genome of the white-rot fungus Obba rivulosa 3A-2.</title>
        <authorList>
            <consortium name="DOE Joint Genome Institute"/>
            <person name="Miettinen O."/>
            <person name="Riley R."/>
            <person name="Acob R."/>
            <person name="Barry K."/>
            <person name="Cullen D."/>
            <person name="De Vries R."/>
            <person name="Hainaut M."/>
            <person name="Hatakka A."/>
            <person name="Henrissat B."/>
            <person name="Hilden K."/>
            <person name="Kuo R."/>
            <person name="Labutti K."/>
            <person name="Lipzen A."/>
            <person name="Makela M.R."/>
            <person name="Sandor L."/>
            <person name="Spatafora J.W."/>
            <person name="Grigoriev I.V."/>
            <person name="Hibbett D.S."/>
        </authorList>
    </citation>
    <scope>NUCLEOTIDE SEQUENCE [LARGE SCALE GENOMIC DNA]</scope>
    <source>
        <strain evidence="2 3">3A-2</strain>
    </source>
</reference>
<dbReference type="OrthoDB" id="420564at2759"/>
<keyword evidence="3" id="KW-1185">Reference proteome</keyword>
<dbReference type="AlphaFoldDB" id="A0A8E2AXB3"/>
<proteinExistence type="predicted"/>
<gene>
    <name evidence="2" type="ORF">OBBRIDRAFT_790819</name>
</gene>
<dbReference type="EMBL" id="KV722363">
    <property type="protein sequence ID" value="OCH92808.1"/>
    <property type="molecule type" value="Genomic_DNA"/>
</dbReference>
<name>A0A8E2AXB3_9APHY</name>
<sequence>MSYRPYRGYRSSSYDDPRASTALSLPPDRDLLEGLSVTPLQVLEKPKEMVGQDIQLKDFQYIGSYNWTNSERPTIIVPGSPPEWRNRTPPFSVPRDSGARFVDQNGYRMPRATLYPLFRAVDVVSEEEATGAIDWSSVDFVTDRNGLRKLLRWIQDSDGSAKEFRIDTQLAGKRTVLLNRWEKRTRENADLTKFTFGISFERENTTPAPGCEGGTGHHRIVNYDFDGLNMVVRFEVDACIAAPRTHTTPKASTGVDDLTNLLSGLGVSSNTASTRTATDTTKAAADELSVVRAGTQVPQSSIVEMTTRSRNYVHTFDWADAYPQLFLSQTPNHFLAAHARGRFESIAKRTLGSPEMRRIDAAAQPAFRKLRRALREIQALVQEHGQRGRLTLVCKSGRMEVFAREGEDGCLSDEILERFEV</sequence>
<organism evidence="2 3">
    <name type="scientific">Obba rivulosa</name>
    <dbReference type="NCBI Taxonomy" id="1052685"/>
    <lineage>
        <taxon>Eukaryota</taxon>
        <taxon>Fungi</taxon>
        <taxon>Dikarya</taxon>
        <taxon>Basidiomycota</taxon>
        <taxon>Agaricomycotina</taxon>
        <taxon>Agaricomycetes</taxon>
        <taxon>Polyporales</taxon>
        <taxon>Gelatoporiaceae</taxon>
        <taxon>Obba</taxon>
    </lineage>
</organism>
<dbReference type="Proteomes" id="UP000250043">
    <property type="component" value="Unassembled WGS sequence"/>
</dbReference>
<evidence type="ECO:0000313" key="3">
    <source>
        <dbReference type="Proteomes" id="UP000250043"/>
    </source>
</evidence>
<feature type="region of interest" description="Disordered" evidence="1">
    <location>
        <begin position="78"/>
        <end position="97"/>
    </location>
</feature>
<accession>A0A8E2AXB3</accession>
<evidence type="ECO:0000256" key="1">
    <source>
        <dbReference type="SAM" id="MobiDB-lite"/>
    </source>
</evidence>
<dbReference type="PANTHER" id="PTHR35179">
    <property type="entry name" value="PROTEIN CBG02620"/>
    <property type="match status" value="1"/>
</dbReference>